<keyword evidence="2" id="KW-1185">Reference proteome</keyword>
<protein>
    <submittedName>
        <fullName evidence="1">DUF1611 domain-containing protein</fullName>
    </submittedName>
</protein>
<dbReference type="InterPro" id="IPR027417">
    <property type="entry name" value="P-loop_NTPase"/>
</dbReference>
<evidence type="ECO:0000313" key="1">
    <source>
        <dbReference type="EMBL" id="GAA1999266.1"/>
    </source>
</evidence>
<organism evidence="1 2">
    <name type="scientific">Brevibacterium samyangense</name>
    <dbReference type="NCBI Taxonomy" id="366888"/>
    <lineage>
        <taxon>Bacteria</taxon>
        <taxon>Bacillati</taxon>
        <taxon>Actinomycetota</taxon>
        <taxon>Actinomycetes</taxon>
        <taxon>Micrococcales</taxon>
        <taxon>Brevibacteriaceae</taxon>
        <taxon>Brevibacterium</taxon>
    </lineage>
</organism>
<gene>
    <name evidence="1" type="ORF">GCM10009755_03420</name>
</gene>
<dbReference type="SUPFAM" id="SSF52540">
    <property type="entry name" value="P-loop containing nucleoside triphosphate hydrolases"/>
    <property type="match status" value="1"/>
</dbReference>
<comment type="caution">
    <text evidence="1">The sequence shown here is derived from an EMBL/GenBank/DDBJ whole genome shotgun (WGS) entry which is preliminary data.</text>
</comment>
<dbReference type="Proteomes" id="UP001500755">
    <property type="component" value="Unassembled WGS sequence"/>
</dbReference>
<dbReference type="Gene3D" id="3.40.50.300">
    <property type="entry name" value="P-loop containing nucleotide triphosphate hydrolases"/>
    <property type="match status" value="1"/>
</dbReference>
<evidence type="ECO:0000313" key="2">
    <source>
        <dbReference type="Proteomes" id="UP001500755"/>
    </source>
</evidence>
<sequence length="382" mass="39991">MPSTSSLPILSTEPTTHLEALTPQRLRRAKFAYTTRYAQNYAFNTLATGDELFLLSGDTVRPAAGDVVLARIVEIGKQEKVEGPQSRRATLFEGDEVVLAYGNRYAADQYHAVVPDSLEECHMVAAGGVAGRVIEQNAMVDDATRIQPNGILATAYGKLSTQDVARHRLDLADHSTTGRPTVIAAFGTSMNSGKTTTAAHLVHGLAAAGHTVGAAKVTGTGAGNDPGYFADAGAAEVRDFTDFGFPTTFKLDYDHVKALLTNTVRELTASGCSVIVVEIADGLFQGETRRLVEDPVFAGTVDRVVFSASDSLGAVAGVDFLTSRGIEVSGVSGLLTASPLLEAEARVAVDVPVVNTIDLACPEVALSVSFVEAPAGAPGERA</sequence>
<name>A0ABN2T5I7_9MICO</name>
<dbReference type="RefSeq" id="WP_344306402.1">
    <property type="nucleotide sequence ID" value="NZ_BAAANO010000004.1"/>
</dbReference>
<proteinExistence type="predicted"/>
<dbReference type="EMBL" id="BAAANO010000004">
    <property type="protein sequence ID" value="GAA1999266.1"/>
    <property type="molecule type" value="Genomic_DNA"/>
</dbReference>
<reference evidence="1 2" key="1">
    <citation type="journal article" date="2019" name="Int. J. Syst. Evol. Microbiol.">
        <title>The Global Catalogue of Microorganisms (GCM) 10K type strain sequencing project: providing services to taxonomists for standard genome sequencing and annotation.</title>
        <authorList>
            <consortium name="The Broad Institute Genomics Platform"/>
            <consortium name="The Broad Institute Genome Sequencing Center for Infectious Disease"/>
            <person name="Wu L."/>
            <person name="Ma J."/>
        </authorList>
    </citation>
    <scope>NUCLEOTIDE SEQUENCE [LARGE SCALE GENOMIC DNA]</scope>
    <source>
        <strain evidence="1 2">JCM 14546</strain>
    </source>
</reference>
<accession>A0ABN2T5I7</accession>